<proteinExistence type="predicted"/>
<reference evidence="1 2" key="2">
    <citation type="journal article" date="2013" name="Environ. Sci. Technol.">
        <title>The 4-tert-butylphenol-utilizing bacterium Sphingobium fuliginis OMI can degrade bisphenols via phenolic ring hydroxylation and meta-cleavage pathway.</title>
        <authorList>
            <person name="Ogata Y."/>
            <person name="Goda S."/>
            <person name="Toyama T."/>
            <person name="Sei K."/>
            <person name="Ike M."/>
        </authorList>
    </citation>
    <scope>NUCLEOTIDE SEQUENCE [LARGE SCALE GENOMIC DNA]</scope>
    <source>
        <strain evidence="1 2">OMI</strain>
    </source>
</reference>
<protein>
    <recommendedName>
        <fullName evidence="3">HTH DNA binding domain-containing protein</fullName>
    </recommendedName>
</protein>
<dbReference type="AlphaFoldDB" id="A0A292ZNW8"/>
<comment type="caution">
    <text evidence="1">The sequence shown here is derived from an EMBL/GenBank/DDBJ whole genome shotgun (WGS) entry which is preliminary data.</text>
</comment>
<dbReference type="RefSeq" id="WP_226870488.1">
    <property type="nucleotide sequence ID" value="NZ_BEWI01000034.1"/>
</dbReference>
<sequence>MMASSPPLLDPALLLAYADAQTALARVEERLRLSPVRLPWKARMALAERQALAGIDAYELPEDAVTINGRGRAITSAYDLTHWKHAIGMPITLDELMADPSALLAWLGAETGPSDEHIPGRREPWEMLPAIEAWSKACQVLPPSPPLLHGGRIAALWRQFAPLARGDVVASLLIGDRWGPGRWNGSQGGLTALGLQRAGGPWKIASGHELDHLWLGAIVAGANAHLDLEVQLRSYAQRAALHLADRRRLGRLKDVILFAMARPAITSSQVAKQFGLTSAGAIKLLATAEAEGLLIERTGQASFRSYTIPVSGVAPSPARSRPPVIDLFEPTIWDDEGENHVPPEPL</sequence>
<accession>A0A292ZNW8</accession>
<evidence type="ECO:0000313" key="2">
    <source>
        <dbReference type="Proteomes" id="UP000221538"/>
    </source>
</evidence>
<gene>
    <name evidence="1" type="ORF">SFOMI_5269</name>
</gene>
<dbReference type="EMBL" id="BEWI01000034">
    <property type="protein sequence ID" value="GAY24684.1"/>
    <property type="molecule type" value="Genomic_DNA"/>
</dbReference>
<reference evidence="1 2" key="1">
    <citation type="journal article" date="2013" name="Biodegradation">
        <title>Occurrence of 4-tert-butylphenol (4-t-BP) biodegradation in an aquatic sample caused by the presence of Spirodela polyrrhiza and isolation of a 4-t-BP-utilizing bacterium.</title>
        <authorList>
            <person name="Ogata Y."/>
            <person name="Toyama T."/>
            <person name="Yu N."/>
            <person name="Wang X."/>
            <person name="Sei K."/>
            <person name="Ike M."/>
        </authorList>
    </citation>
    <scope>NUCLEOTIDE SEQUENCE [LARGE SCALE GENOMIC DNA]</scope>
    <source>
        <strain evidence="1 2">OMI</strain>
    </source>
</reference>
<evidence type="ECO:0008006" key="3">
    <source>
        <dbReference type="Google" id="ProtNLM"/>
    </source>
</evidence>
<evidence type="ECO:0000313" key="1">
    <source>
        <dbReference type="EMBL" id="GAY24684.1"/>
    </source>
</evidence>
<organism evidence="1 2">
    <name type="scientific">Sphingobium fuliginis (strain ATCC 27551)</name>
    <dbReference type="NCBI Taxonomy" id="336203"/>
    <lineage>
        <taxon>Bacteria</taxon>
        <taxon>Pseudomonadati</taxon>
        <taxon>Pseudomonadota</taxon>
        <taxon>Alphaproteobacteria</taxon>
        <taxon>Sphingomonadales</taxon>
        <taxon>Sphingomonadaceae</taxon>
        <taxon>Sphingobium</taxon>
    </lineage>
</organism>
<dbReference type="Proteomes" id="UP000221538">
    <property type="component" value="Unassembled WGS sequence"/>
</dbReference>
<name>A0A292ZNW8_SPHSA</name>